<dbReference type="EMBL" id="MOXJ01000028">
    <property type="protein sequence ID" value="PDO09776.1"/>
    <property type="molecule type" value="Genomic_DNA"/>
</dbReference>
<evidence type="ECO:0000313" key="12">
    <source>
        <dbReference type="Proteomes" id="UP000243688"/>
    </source>
</evidence>
<evidence type="ECO:0000256" key="3">
    <source>
        <dbReference type="ARBA" id="ARBA00022692"/>
    </source>
</evidence>
<keyword evidence="4 10" id="KW-1133">Transmembrane helix</keyword>
<keyword evidence="10" id="KW-0813">Transport</keyword>
<evidence type="ECO:0000256" key="2">
    <source>
        <dbReference type="ARBA" id="ARBA00022475"/>
    </source>
</evidence>
<dbReference type="HAMAP" id="MF_00454">
    <property type="entry name" value="FluC"/>
    <property type="match status" value="1"/>
</dbReference>
<feature type="binding site" evidence="10">
    <location>
        <position position="70"/>
    </location>
    <ligand>
        <name>Na(+)</name>
        <dbReference type="ChEBI" id="CHEBI:29101"/>
        <note>structural</note>
    </ligand>
</feature>
<feature type="binding site" evidence="10">
    <location>
        <position position="73"/>
    </location>
    <ligand>
        <name>Na(+)</name>
        <dbReference type="ChEBI" id="CHEBI:29101"/>
        <note>structural</note>
    </ligand>
</feature>
<dbReference type="InterPro" id="IPR003691">
    <property type="entry name" value="FluC"/>
</dbReference>
<dbReference type="NCBIfam" id="TIGR00494">
    <property type="entry name" value="crcB"/>
    <property type="match status" value="1"/>
</dbReference>
<comment type="similarity">
    <text evidence="7 10">Belongs to the fluoride channel Fluc/FEX (TC 1.A.43) family.</text>
</comment>
<feature type="transmembrane region" description="Helical" evidence="10">
    <location>
        <begin position="6"/>
        <end position="25"/>
    </location>
</feature>
<gene>
    <name evidence="10" type="primary">fluC</name>
    <name evidence="10" type="synonym">crcB</name>
    <name evidence="11" type="ORF">BLM47_10865</name>
</gene>
<evidence type="ECO:0000256" key="5">
    <source>
        <dbReference type="ARBA" id="ARBA00023136"/>
    </source>
</evidence>
<keyword evidence="6 10" id="KW-0407">Ion channel</keyword>
<keyword evidence="10" id="KW-0406">Ion transport</keyword>
<evidence type="ECO:0000256" key="7">
    <source>
        <dbReference type="ARBA" id="ARBA00035120"/>
    </source>
</evidence>
<keyword evidence="10" id="KW-0915">Sodium</keyword>
<dbReference type="GO" id="GO:0140114">
    <property type="term" value="P:cellular detoxification of fluoride"/>
    <property type="evidence" value="ECO:0007669"/>
    <property type="project" value="UniProtKB-UniRule"/>
</dbReference>
<keyword evidence="5 10" id="KW-0472">Membrane</keyword>
<keyword evidence="2 10" id="KW-1003">Cell membrane</keyword>
<evidence type="ECO:0000256" key="1">
    <source>
        <dbReference type="ARBA" id="ARBA00004651"/>
    </source>
</evidence>
<feature type="transmembrane region" description="Helical" evidence="10">
    <location>
        <begin position="32"/>
        <end position="54"/>
    </location>
</feature>
<evidence type="ECO:0000256" key="10">
    <source>
        <dbReference type="HAMAP-Rule" id="MF_00454"/>
    </source>
</evidence>
<evidence type="ECO:0000256" key="8">
    <source>
        <dbReference type="ARBA" id="ARBA00035585"/>
    </source>
</evidence>
<dbReference type="AlphaFoldDB" id="A0A2A6DYX9"/>
<comment type="caution">
    <text evidence="11">The sequence shown here is derived from an EMBL/GenBank/DDBJ whole genome shotgun (WGS) entry which is preliminary data.</text>
</comment>
<feature type="transmembrane region" description="Helical" evidence="10">
    <location>
        <begin position="94"/>
        <end position="115"/>
    </location>
</feature>
<keyword evidence="10" id="KW-0479">Metal-binding</keyword>
<organism evidence="11 12">
    <name type="scientific">Candidatus Reconcilbacillus cellulovorans</name>
    <dbReference type="NCBI Taxonomy" id="1906605"/>
    <lineage>
        <taxon>Bacteria</taxon>
        <taxon>Bacillati</taxon>
        <taxon>Bacillota</taxon>
        <taxon>Bacilli</taxon>
        <taxon>Bacillales</taxon>
        <taxon>Paenibacillaceae</taxon>
        <taxon>Candidatus Reconcilbacillus</taxon>
    </lineage>
</organism>
<accession>A0A2A6DYX9</accession>
<name>A0A2A6DYX9_9BACL</name>
<feature type="transmembrane region" description="Helical" evidence="10">
    <location>
        <begin position="60"/>
        <end position="82"/>
    </location>
</feature>
<comment type="catalytic activity">
    <reaction evidence="8">
        <text>fluoride(in) = fluoride(out)</text>
        <dbReference type="Rhea" id="RHEA:76159"/>
        <dbReference type="ChEBI" id="CHEBI:17051"/>
    </reaction>
    <physiologicalReaction direction="left-to-right" evidence="8">
        <dbReference type="Rhea" id="RHEA:76160"/>
    </physiologicalReaction>
</comment>
<evidence type="ECO:0000256" key="6">
    <source>
        <dbReference type="ARBA" id="ARBA00023303"/>
    </source>
</evidence>
<dbReference type="Pfam" id="PF02537">
    <property type="entry name" value="CRCB"/>
    <property type="match status" value="1"/>
</dbReference>
<keyword evidence="3 10" id="KW-0812">Transmembrane</keyword>
<proteinExistence type="inferred from homology"/>
<dbReference type="GO" id="GO:0062054">
    <property type="term" value="F:fluoride channel activity"/>
    <property type="evidence" value="ECO:0007669"/>
    <property type="project" value="UniProtKB-UniRule"/>
</dbReference>
<reference evidence="11 12" key="1">
    <citation type="submission" date="2016-12" db="EMBL/GenBank/DDBJ databases">
        <title>Candidatus Reconcilibacillus cellulovorans genome.</title>
        <authorList>
            <person name="Kolinko S."/>
            <person name="Wu Y.-W."/>
            <person name="Tachea F."/>
            <person name="Denzel E."/>
            <person name="Hiras J."/>
            <person name="Baecker N."/>
            <person name="Chan L.J."/>
            <person name="Eichorst S.A."/>
            <person name="Frey D."/>
            <person name="Adams P.D."/>
            <person name="Pray T."/>
            <person name="Tanjore D."/>
            <person name="Petzold C.J."/>
            <person name="Gladden J.M."/>
            <person name="Simmons B.A."/>
            <person name="Singer S.W."/>
        </authorList>
    </citation>
    <scope>NUCLEOTIDE SEQUENCE [LARGE SCALE GENOMIC DNA]</scope>
    <source>
        <strain evidence="11">JTherm</strain>
    </source>
</reference>
<dbReference type="PANTHER" id="PTHR28259:SF1">
    <property type="entry name" value="FLUORIDE EXPORT PROTEIN 1-RELATED"/>
    <property type="match status" value="1"/>
</dbReference>
<dbReference type="PANTHER" id="PTHR28259">
    <property type="entry name" value="FLUORIDE EXPORT PROTEIN 1-RELATED"/>
    <property type="match status" value="1"/>
</dbReference>
<comment type="activity regulation">
    <text evidence="10">Na(+) is not transported, but it plays an essential structural role and its presence is essential for fluoride channel function.</text>
</comment>
<evidence type="ECO:0000313" key="11">
    <source>
        <dbReference type="EMBL" id="PDO09776.1"/>
    </source>
</evidence>
<dbReference type="GO" id="GO:0046872">
    <property type="term" value="F:metal ion binding"/>
    <property type="evidence" value="ECO:0007669"/>
    <property type="project" value="UniProtKB-KW"/>
</dbReference>
<comment type="function">
    <text evidence="9 10">Fluoride-specific ion channel. Important for reducing fluoride concentration in the cell, thus reducing its toxicity.</text>
</comment>
<sequence>MKEITLVVAGGFVGAVLRHLIGLWANRRFPTAVPVGTFAVNMAGSFAVGVLAGFHVATQWAMLLGVGFLGAFTTFSTFNLEVVRMWEQGRRRAAALYVAASYGTGVALAALGWAAGASFGGA</sequence>
<evidence type="ECO:0000256" key="9">
    <source>
        <dbReference type="ARBA" id="ARBA00049940"/>
    </source>
</evidence>
<dbReference type="Proteomes" id="UP000243688">
    <property type="component" value="Unassembled WGS sequence"/>
</dbReference>
<dbReference type="GO" id="GO:0005886">
    <property type="term" value="C:plasma membrane"/>
    <property type="evidence" value="ECO:0007669"/>
    <property type="project" value="UniProtKB-SubCell"/>
</dbReference>
<protein>
    <recommendedName>
        <fullName evidence="10">Fluoride-specific ion channel FluC</fullName>
    </recommendedName>
</protein>
<comment type="subcellular location">
    <subcellularLocation>
        <location evidence="1 10">Cell membrane</location>
        <topology evidence="1 10">Multi-pass membrane protein</topology>
    </subcellularLocation>
</comment>
<evidence type="ECO:0000256" key="4">
    <source>
        <dbReference type="ARBA" id="ARBA00022989"/>
    </source>
</evidence>